<keyword evidence="2" id="KW-1185">Reference proteome</keyword>
<evidence type="ECO:0000313" key="2">
    <source>
        <dbReference type="Proteomes" id="UP000297777"/>
    </source>
</evidence>
<name>A0A4Z1F0Q5_9HELO</name>
<dbReference type="Proteomes" id="UP000297777">
    <property type="component" value="Unassembled WGS sequence"/>
</dbReference>
<protein>
    <recommendedName>
        <fullName evidence="3">F-box domain-containing protein</fullName>
    </recommendedName>
</protein>
<dbReference type="OrthoDB" id="3766406at2759"/>
<reference evidence="1 2" key="1">
    <citation type="submission" date="2017-12" db="EMBL/GenBank/DDBJ databases">
        <title>Comparative genomics of Botrytis spp.</title>
        <authorList>
            <person name="Valero-Jimenez C.A."/>
            <person name="Tapia P."/>
            <person name="Veloso J."/>
            <person name="Silva-Moreno E."/>
            <person name="Staats M."/>
            <person name="Valdes J.H."/>
            <person name="Van Kan J.A.L."/>
        </authorList>
    </citation>
    <scope>NUCLEOTIDE SEQUENCE [LARGE SCALE GENOMIC DNA]</scope>
    <source>
        <strain evidence="1 2">Bt9001</strain>
    </source>
</reference>
<sequence length="387" mass="44280">MDRITQTTHTDAVVMAEKKTTAQTDIAITEKKTTAQTNIAIAEKKKTAQPDEVAITEKKSTAHNNVLTHKQRTSTSPALLGIPAEIIKMIAEFLPGKSAACLTLCSRSMKETLGDRYLIAMRIPYKLFNFSPRVEITFVELLARDLPQHFACFECDRIHQARTIKWPNNTEDHLGCETCTRRRHNIYCLKFSSPFEIHFAQVYLAAKQHRTGIDLEFPLEAFRHQEVTHNRLRNVTTVLSVDARFVSNELVLRSQTWDFVTLSPKDRDAEILAYGGITTRVCKHSERDGAGYFTLSRCHYCRMHFTASQKYYGTGTVFIITRWINLGAGLDPKDHKWQSHISREGLFRTQPVVSIKEAFENQEGLSLEEFTSGNEKLLREWRNQPSN</sequence>
<proteinExistence type="predicted"/>
<organism evidence="1 2">
    <name type="scientific">Botrytis tulipae</name>
    <dbReference type="NCBI Taxonomy" id="87230"/>
    <lineage>
        <taxon>Eukaryota</taxon>
        <taxon>Fungi</taxon>
        <taxon>Dikarya</taxon>
        <taxon>Ascomycota</taxon>
        <taxon>Pezizomycotina</taxon>
        <taxon>Leotiomycetes</taxon>
        <taxon>Helotiales</taxon>
        <taxon>Sclerotiniaceae</taxon>
        <taxon>Botrytis</taxon>
    </lineage>
</organism>
<accession>A0A4Z1F0Q5</accession>
<dbReference type="EMBL" id="PQXH01000018">
    <property type="protein sequence ID" value="TGO17370.1"/>
    <property type="molecule type" value="Genomic_DNA"/>
</dbReference>
<comment type="caution">
    <text evidence="1">The sequence shown here is derived from an EMBL/GenBank/DDBJ whole genome shotgun (WGS) entry which is preliminary data.</text>
</comment>
<gene>
    <name evidence="1" type="ORF">BTUL_0018g00370</name>
</gene>
<evidence type="ECO:0008006" key="3">
    <source>
        <dbReference type="Google" id="ProtNLM"/>
    </source>
</evidence>
<evidence type="ECO:0000313" key="1">
    <source>
        <dbReference type="EMBL" id="TGO17370.1"/>
    </source>
</evidence>
<dbReference type="AlphaFoldDB" id="A0A4Z1F0Q5"/>